<gene>
    <name evidence="2" type="ORF">SAMN05421858_3403</name>
</gene>
<feature type="domain" description="Pyrrolo-quinoline quinone repeat" evidence="1">
    <location>
        <begin position="301"/>
        <end position="379"/>
    </location>
</feature>
<reference evidence="3" key="1">
    <citation type="submission" date="2017-01" db="EMBL/GenBank/DDBJ databases">
        <authorList>
            <person name="Varghese N."/>
            <person name="Submissions S."/>
        </authorList>
    </citation>
    <scope>NUCLEOTIDE SEQUENCE [LARGE SCALE GENOMIC DNA]</scope>
    <source>
        <strain evidence="3">CGMCC 1.7737</strain>
    </source>
</reference>
<dbReference type="PANTHER" id="PTHR34512">
    <property type="entry name" value="CELL SURFACE PROTEIN"/>
    <property type="match status" value="1"/>
</dbReference>
<sequence length="446" mass="48475">MKEKKYNNKRKKSNKNRLNSSRRTFLISISAGLYVSTTAASHSADHTVTALSGPQQTAQPSQLGADDWPSFQRDTRNTGHNAGAVGVLEEPETNSTKIVDSNLRLSATAIRNDSIYLVGENSVVQKIDQSTKEVEWTADLGTDYDSYDPNPSLGSSTLLISGTDMVTALDPSDGDVRWEYGFSGDEASSVTVGNGVAYLKTIRESRSRNGELGTFHAVDVETGDLLWRTSFSPSSGQVSPSTRTQIPAVADGVAYFTGLNTLNALDVETGEELWTYTARDLIGHAPTVANGNVYVHGLNALAIDATEGTKVWETELDARMFARSPAVANGIVFYININHPTLWALDAKTGEMLWTFEKECDGGVTSAPALTSDAVYMAYRCYHRRPSGPTHIDDRVQAWDLESGCCLWSKAVAHDGYWQAPAVVNDTLYVTGRGGELHELTNQSDD</sequence>
<dbReference type="InterPro" id="IPR018391">
    <property type="entry name" value="PQQ_b-propeller_rpt"/>
</dbReference>
<evidence type="ECO:0000313" key="3">
    <source>
        <dbReference type="Proteomes" id="UP000186914"/>
    </source>
</evidence>
<dbReference type="InterPro" id="IPR015943">
    <property type="entry name" value="WD40/YVTN_repeat-like_dom_sf"/>
</dbReference>
<dbReference type="Gene3D" id="2.130.10.10">
    <property type="entry name" value="YVTN repeat-like/Quinoprotein amine dehydrogenase"/>
    <property type="match status" value="2"/>
</dbReference>
<dbReference type="SUPFAM" id="SSF50998">
    <property type="entry name" value="Quinoprotein alcohol dehydrogenase-like"/>
    <property type="match status" value="2"/>
</dbReference>
<name>A0A1N7D1D4_9EURY</name>
<protein>
    <submittedName>
        <fullName evidence="2">Outer membrane protein assembly factor BamB, contains PQQ-like beta-propeller repeat</fullName>
    </submittedName>
</protein>
<dbReference type="Proteomes" id="UP000186914">
    <property type="component" value="Unassembled WGS sequence"/>
</dbReference>
<dbReference type="InterPro" id="IPR011047">
    <property type="entry name" value="Quinoprotein_ADH-like_sf"/>
</dbReference>
<dbReference type="AlphaFoldDB" id="A0A1N7D1D4"/>
<evidence type="ECO:0000259" key="1">
    <source>
        <dbReference type="Pfam" id="PF13360"/>
    </source>
</evidence>
<feature type="domain" description="Pyrrolo-quinoline quinone repeat" evidence="1">
    <location>
        <begin position="215"/>
        <end position="296"/>
    </location>
</feature>
<dbReference type="EMBL" id="FTNO01000003">
    <property type="protein sequence ID" value="SIR69642.1"/>
    <property type="molecule type" value="Genomic_DNA"/>
</dbReference>
<dbReference type="SMART" id="SM00564">
    <property type="entry name" value="PQQ"/>
    <property type="match status" value="6"/>
</dbReference>
<keyword evidence="3" id="KW-1185">Reference proteome</keyword>
<organism evidence="2 3">
    <name type="scientific">Haladaptatus litoreus</name>
    <dbReference type="NCBI Taxonomy" id="553468"/>
    <lineage>
        <taxon>Archaea</taxon>
        <taxon>Methanobacteriati</taxon>
        <taxon>Methanobacteriota</taxon>
        <taxon>Stenosarchaea group</taxon>
        <taxon>Halobacteria</taxon>
        <taxon>Halobacteriales</taxon>
        <taxon>Haladaptataceae</taxon>
        <taxon>Haladaptatus</taxon>
    </lineage>
</organism>
<dbReference type="InterPro" id="IPR002372">
    <property type="entry name" value="PQQ_rpt_dom"/>
</dbReference>
<dbReference type="Pfam" id="PF13360">
    <property type="entry name" value="PQQ_2"/>
    <property type="match status" value="2"/>
</dbReference>
<proteinExistence type="predicted"/>
<evidence type="ECO:0000313" key="2">
    <source>
        <dbReference type="EMBL" id="SIR69642.1"/>
    </source>
</evidence>
<dbReference type="PANTHER" id="PTHR34512:SF30">
    <property type="entry name" value="OUTER MEMBRANE PROTEIN ASSEMBLY FACTOR BAMB"/>
    <property type="match status" value="1"/>
</dbReference>
<accession>A0A1N7D1D4</accession>